<protein>
    <submittedName>
        <fullName evidence="1">Uncharacterized protein</fullName>
    </submittedName>
</protein>
<name>A0A9P7JG29_9AGAM</name>
<dbReference type="RefSeq" id="XP_041196056.1">
    <property type="nucleotide sequence ID" value="XM_041339655.1"/>
</dbReference>
<gene>
    <name evidence="1" type="ORF">BJ212DRAFT_1478086</name>
</gene>
<evidence type="ECO:0000313" key="1">
    <source>
        <dbReference type="EMBL" id="KAG1820989.1"/>
    </source>
</evidence>
<organism evidence="1 2">
    <name type="scientific">Suillus subaureus</name>
    <dbReference type="NCBI Taxonomy" id="48587"/>
    <lineage>
        <taxon>Eukaryota</taxon>
        <taxon>Fungi</taxon>
        <taxon>Dikarya</taxon>
        <taxon>Basidiomycota</taxon>
        <taxon>Agaricomycotina</taxon>
        <taxon>Agaricomycetes</taxon>
        <taxon>Agaricomycetidae</taxon>
        <taxon>Boletales</taxon>
        <taxon>Suillineae</taxon>
        <taxon>Suillaceae</taxon>
        <taxon>Suillus</taxon>
    </lineage>
</organism>
<dbReference type="AlphaFoldDB" id="A0A9P7JG29"/>
<dbReference type="EMBL" id="JABBWG010000007">
    <property type="protein sequence ID" value="KAG1820989.1"/>
    <property type="molecule type" value="Genomic_DNA"/>
</dbReference>
<comment type="caution">
    <text evidence="1">The sequence shown here is derived from an EMBL/GenBank/DDBJ whole genome shotgun (WGS) entry which is preliminary data.</text>
</comment>
<evidence type="ECO:0000313" key="2">
    <source>
        <dbReference type="Proteomes" id="UP000807769"/>
    </source>
</evidence>
<proteinExistence type="predicted"/>
<dbReference type="OrthoDB" id="3225557at2759"/>
<reference evidence="1" key="1">
    <citation type="journal article" date="2020" name="New Phytol.">
        <title>Comparative genomics reveals dynamic genome evolution in host specialist ectomycorrhizal fungi.</title>
        <authorList>
            <person name="Lofgren L.A."/>
            <person name="Nguyen N.H."/>
            <person name="Vilgalys R."/>
            <person name="Ruytinx J."/>
            <person name="Liao H.L."/>
            <person name="Branco S."/>
            <person name="Kuo A."/>
            <person name="LaButti K."/>
            <person name="Lipzen A."/>
            <person name="Andreopoulos W."/>
            <person name="Pangilinan J."/>
            <person name="Riley R."/>
            <person name="Hundley H."/>
            <person name="Na H."/>
            <person name="Barry K."/>
            <person name="Grigoriev I.V."/>
            <person name="Stajich J.E."/>
            <person name="Kennedy P.G."/>
        </authorList>
    </citation>
    <scope>NUCLEOTIDE SEQUENCE</scope>
    <source>
        <strain evidence="1">MN1</strain>
    </source>
</reference>
<sequence length="49" mass="5399">MEENAPSKFHKLMANIFEAVQKLCSNGAAATLHEDAMTFLNLDGMDDVE</sequence>
<accession>A0A9P7JG29</accession>
<keyword evidence="2" id="KW-1185">Reference proteome</keyword>
<dbReference type="Proteomes" id="UP000807769">
    <property type="component" value="Unassembled WGS sequence"/>
</dbReference>
<dbReference type="GeneID" id="64633671"/>